<dbReference type="InterPro" id="IPR051200">
    <property type="entry name" value="Host-pathogen_enzymatic-act"/>
</dbReference>
<sequence>MEHAHVFVPVNLQSHPKRCAVYVFDAETGHHRPELTIEIPELGGTFPAVDMKVTALAAGPGGASVSLVAWSSLPGGEACFPYVIDMQEHHPKAATLGSFPLESGGSPPEVSGGMAVGPDAGQTFLAFDNLYTINRFDFAGGTGVGNGPYGVAVSPDGTRVYVTNATDGTVSVLNPTVSPTGSPALVGLVPVGHNPQGVAVTPDSAHAYVANGADGTVSVIDASSLATSTFAVAANPQGIAVAPDGKHVYVAHGAPANTLRAIDPANPGTGQVSIPAFDGTCAVAVTPDSRYVWVLCAPTSASTPARLVQIATEGPHKNTVIKTIDLSVLAPLVVPQFVGVFVSAPINREEIGVLTDIEVQSPVVRGNSTTARVFIEHALSRPTYVWPGFTGAFPDAVVASRITIPAGAKHADFDVSVSSLQPPGEIRVAAVAVFMKSKGLLVET</sequence>
<dbReference type="PANTHER" id="PTHR47197">
    <property type="entry name" value="PROTEIN NIRF"/>
    <property type="match status" value="1"/>
</dbReference>
<dbReference type="InterPro" id="IPR015943">
    <property type="entry name" value="WD40/YVTN_repeat-like_dom_sf"/>
</dbReference>
<dbReference type="SUPFAM" id="SSF51004">
    <property type="entry name" value="C-terminal (heme d1) domain of cytochrome cd1-nitrite reductase"/>
    <property type="match status" value="1"/>
</dbReference>
<dbReference type="InterPro" id="IPR011048">
    <property type="entry name" value="Haem_d1_sf"/>
</dbReference>
<keyword evidence="1" id="KW-0456">Lyase</keyword>
<organism evidence="1 2">
    <name type="scientific">Caballeronia udeis</name>
    <dbReference type="NCBI Taxonomy" id="1232866"/>
    <lineage>
        <taxon>Bacteria</taxon>
        <taxon>Pseudomonadati</taxon>
        <taxon>Pseudomonadota</taxon>
        <taxon>Betaproteobacteria</taxon>
        <taxon>Burkholderiales</taxon>
        <taxon>Burkholderiaceae</taxon>
        <taxon>Caballeronia</taxon>
    </lineage>
</organism>
<evidence type="ECO:0000313" key="1">
    <source>
        <dbReference type="EMBL" id="SAL60981.1"/>
    </source>
</evidence>
<protein>
    <submittedName>
        <fullName evidence="1">Virginiamycin B lyase</fullName>
    </submittedName>
</protein>
<dbReference type="Gene3D" id="2.130.10.10">
    <property type="entry name" value="YVTN repeat-like/Quinoprotein amine dehydrogenase"/>
    <property type="match status" value="3"/>
</dbReference>
<proteinExistence type="predicted"/>
<evidence type="ECO:0000313" key="2">
    <source>
        <dbReference type="Proteomes" id="UP000054683"/>
    </source>
</evidence>
<dbReference type="Proteomes" id="UP000054683">
    <property type="component" value="Unassembled WGS sequence"/>
</dbReference>
<dbReference type="PANTHER" id="PTHR47197:SF3">
    <property type="entry name" value="DIHYDRO-HEME D1 DEHYDROGENASE"/>
    <property type="match status" value="1"/>
</dbReference>
<gene>
    <name evidence="1" type="primary">vgb</name>
    <name evidence="1" type="ORF">AWB69_06773</name>
</gene>
<dbReference type="EMBL" id="FCOK02000064">
    <property type="protein sequence ID" value="SAL60981.1"/>
    <property type="molecule type" value="Genomic_DNA"/>
</dbReference>
<dbReference type="RefSeq" id="WP_062091012.1">
    <property type="nucleotide sequence ID" value="NZ_FCOK02000064.1"/>
</dbReference>
<dbReference type="GO" id="GO:0016829">
    <property type="term" value="F:lyase activity"/>
    <property type="evidence" value="ECO:0007669"/>
    <property type="project" value="UniProtKB-KW"/>
</dbReference>
<reference evidence="1 2" key="1">
    <citation type="submission" date="2016-01" db="EMBL/GenBank/DDBJ databases">
        <authorList>
            <person name="Oliw E.H."/>
        </authorList>
    </citation>
    <scope>NUCLEOTIDE SEQUENCE [LARGE SCALE GENOMIC DNA]</scope>
    <source>
        <strain evidence="1">LMG 27134</strain>
    </source>
</reference>
<accession>A0A158IY66</accession>
<name>A0A158IY66_9BURK</name>
<dbReference type="AlphaFoldDB" id="A0A158IY66"/>
<dbReference type="OrthoDB" id="145213at2"/>